<evidence type="ECO:0000259" key="2">
    <source>
        <dbReference type="Pfam" id="PF03435"/>
    </source>
</evidence>
<evidence type="ECO:0000313" key="4">
    <source>
        <dbReference type="EMBL" id="PRC93039.1"/>
    </source>
</evidence>
<name>A0A2S9GZ78_9BURK</name>
<sequence length="363" mass="39987">MKTKLILLGAGKIGDAILNLLSHTGEYQITVADRDTARLDYVTKAAFPNTTCVQIDLSDKLAVTEIIRGHQITMSACPYFLTPIIATAAKQAKSHYFDLTEDVESTRLVKQLAENAETAFVPQCGLAPGFISIVANDVAKRFDSLRDVSMRVGALPTFPNNALKYNLTWSTDGLINEYCNPCEAIVDGQLRETSPLEELEHFSLDGINYEAFNTSGGLGTLCESLKGKVQNLNYKTVRYPGHRDIVKMLVRDLQLGQLDRRPILKEVLETAIPITKQDVVLVFVSVSGIREGRLEQESYAKKIYSQTVNGQLLSAIQLTTASGICAMVDMLVHGKLPQSGMVRQEEATLADFLANRFGQYYAA</sequence>
<dbReference type="EMBL" id="PUGF01000009">
    <property type="protein sequence ID" value="PRC93039.1"/>
    <property type="molecule type" value="Genomic_DNA"/>
</dbReference>
<accession>A0A2S9GZ78</accession>
<dbReference type="OrthoDB" id="9769367at2"/>
<dbReference type="Gene3D" id="3.40.50.720">
    <property type="entry name" value="NAD(P)-binding Rossmann-like Domain"/>
    <property type="match status" value="1"/>
</dbReference>
<evidence type="ECO:0000313" key="5">
    <source>
        <dbReference type="Proteomes" id="UP000237839"/>
    </source>
</evidence>
<feature type="domain" description="Saccharopine dehydrogenase NADP binding" evidence="2">
    <location>
        <begin position="6"/>
        <end position="107"/>
    </location>
</feature>
<protein>
    <submittedName>
        <fullName evidence="4">Saccharopine dehydrogenase</fullName>
    </submittedName>
</protein>
<dbReference type="SUPFAM" id="SSF55347">
    <property type="entry name" value="Glyceraldehyde-3-phosphate dehydrogenase-like, C-terminal domain"/>
    <property type="match status" value="1"/>
</dbReference>
<dbReference type="RefSeq" id="WP_105531784.1">
    <property type="nucleotide sequence ID" value="NZ_PUGF01000009.1"/>
</dbReference>
<dbReference type="InterPro" id="IPR036291">
    <property type="entry name" value="NAD(P)-bd_dom_sf"/>
</dbReference>
<evidence type="ECO:0000259" key="3">
    <source>
        <dbReference type="Pfam" id="PF16653"/>
    </source>
</evidence>
<evidence type="ECO:0000256" key="1">
    <source>
        <dbReference type="ARBA" id="ARBA00023002"/>
    </source>
</evidence>
<dbReference type="InterPro" id="IPR032095">
    <property type="entry name" value="Sacchrp_dh-like_C"/>
</dbReference>
<dbReference type="PANTHER" id="PTHR11133:SF22">
    <property type="entry name" value="ALPHA-AMINOADIPIC SEMIALDEHYDE SYNTHASE, MITOCHONDRIAL"/>
    <property type="match status" value="1"/>
</dbReference>
<feature type="domain" description="Saccharopine dehydrogenase-like C-terminal" evidence="3">
    <location>
        <begin position="125"/>
        <end position="349"/>
    </location>
</feature>
<dbReference type="Gene3D" id="3.30.360.10">
    <property type="entry name" value="Dihydrodipicolinate Reductase, domain 2"/>
    <property type="match status" value="1"/>
</dbReference>
<reference evidence="4 5" key="1">
    <citation type="submission" date="2018-02" db="EMBL/GenBank/DDBJ databases">
        <title>Solimicrobium silvestre gen. nov., sp. nov., isolated from alpine forest soil.</title>
        <authorList>
            <person name="Margesin R."/>
            <person name="Albuquerque L."/>
            <person name="Zhang D.-C."/>
            <person name="Froufe H.J.C."/>
            <person name="Severino R."/>
            <person name="Roxo I."/>
            <person name="Egas C."/>
            <person name="Da Costa M.S."/>
        </authorList>
    </citation>
    <scope>NUCLEOTIDE SEQUENCE [LARGE SCALE GENOMIC DNA]</scope>
    <source>
        <strain evidence="4 5">S20-91</strain>
    </source>
</reference>
<dbReference type="InterPro" id="IPR005097">
    <property type="entry name" value="Sacchrp_dh_NADP-bd"/>
</dbReference>
<dbReference type="Pfam" id="PF03435">
    <property type="entry name" value="Sacchrp_dh_NADP"/>
    <property type="match status" value="1"/>
</dbReference>
<organism evidence="4 5">
    <name type="scientific">Solimicrobium silvestre</name>
    <dbReference type="NCBI Taxonomy" id="2099400"/>
    <lineage>
        <taxon>Bacteria</taxon>
        <taxon>Pseudomonadati</taxon>
        <taxon>Pseudomonadota</taxon>
        <taxon>Betaproteobacteria</taxon>
        <taxon>Burkholderiales</taxon>
        <taxon>Oxalobacteraceae</taxon>
        <taxon>Solimicrobium</taxon>
    </lineage>
</organism>
<dbReference type="AlphaFoldDB" id="A0A2S9GZ78"/>
<dbReference type="SUPFAM" id="SSF51735">
    <property type="entry name" value="NAD(P)-binding Rossmann-fold domains"/>
    <property type="match status" value="1"/>
</dbReference>
<dbReference type="PANTHER" id="PTHR11133">
    <property type="entry name" value="SACCHAROPINE DEHYDROGENASE"/>
    <property type="match status" value="1"/>
</dbReference>
<dbReference type="Proteomes" id="UP000237839">
    <property type="component" value="Unassembled WGS sequence"/>
</dbReference>
<gene>
    <name evidence="4" type="ORF">S2091_2125</name>
</gene>
<keyword evidence="5" id="KW-1185">Reference proteome</keyword>
<dbReference type="InterPro" id="IPR051168">
    <property type="entry name" value="AASS"/>
</dbReference>
<proteinExistence type="predicted"/>
<comment type="caution">
    <text evidence="4">The sequence shown here is derived from an EMBL/GenBank/DDBJ whole genome shotgun (WGS) entry which is preliminary data.</text>
</comment>
<keyword evidence="1" id="KW-0560">Oxidoreductase</keyword>
<dbReference type="GO" id="GO:0016491">
    <property type="term" value="F:oxidoreductase activity"/>
    <property type="evidence" value="ECO:0007669"/>
    <property type="project" value="UniProtKB-KW"/>
</dbReference>
<dbReference type="Pfam" id="PF16653">
    <property type="entry name" value="Sacchrp_dh_C"/>
    <property type="match status" value="1"/>
</dbReference>